<comment type="subcellular location">
    <subcellularLocation>
        <location evidence="1 7">Cell membrane</location>
        <topology evidence="1 7">Multi-pass membrane protein</topology>
    </subcellularLocation>
</comment>
<evidence type="ECO:0000256" key="7">
    <source>
        <dbReference type="RuleBase" id="RU367016"/>
    </source>
</evidence>
<dbReference type="InterPro" id="IPR032816">
    <property type="entry name" value="VTT_dom"/>
</dbReference>
<sequence>MIVPWADWLGTWIYLILFLWIFLETAFIFFSFLPGQSVLFLTSTIAASAGSQLNIFLLFITFVVAATAGAMVKYWTGLNFENRNRLTKKISDSDQMSETQDFFDRHEDNTLLFSRFVPFIGLFVPIIAGTSKMDWKRFNKLNFAGVLIWVGACCLTGYYFGRTPFVQKYFTIIFLILVILPVIIRFIYNSIKKVRSN</sequence>
<reference evidence="9 10" key="1">
    <citation type="journal article" date="2015" name="Genome Announc.">
        <title>Expanding the biotechnology potential of lactobacilli through comparative genomics of 213 strains and associated genera.</title>
        <authorList>
            <person name="Sun Z."/>
            <person name="Harris H.M."/>
            <person name="McCann A."/>
            <person name="Guo C."/>
            <person name="Argimon S."/>
            <person name="Zhang W."/>
            <person name="Yang X."/>
            <person name="Jeffery I.B."/>
            <person name="Cooney J.C."/>
            <person name="Kagawa T.F."/>
            <person name="Liu W."/>
            <person name="Song Y."/>
            <person name="Salvetti E."/>
            <person name="Wrobel A."/>
            <person name="Rasinkangas P."/>
            <person name="Parkhill J."/>
            <person name="Rea M.C."/>
            <person name="O'Sullivan O."/>
            <person name="Ritari J."/>
            <person name="Douillard F.P."/>
            <person name="Paul Ross R."/>
            <person name="Yang R."/>
            <person name="Briner A.E."/>
            <person name="Felis G.E."/>
            <person name="de Vos W.M."/>
            <person name="Barrangou R."/>
            <person name="Klaenhammer T.R."/>
            <person name="Caufield P.W."/>
            <person name="Cui Y."/>
            <person name="Zhang H."/>
            <person name="O'Toole P.W."/>
        </authorList>
    </citation>
    <scope>NUCLEOTIDE SEQUENCE [LARGE SCALE GENOMIC DNA]</scope>
    <source>
        <strain evidence="9 10">DSM 23026</strain>
    </source>
</reference>
<protein>
    <recommendedName>
        <fullName evidence="8">VTT domain-containing protein</fullName>
    </recommendedName>
</protein>
<evidence type="ECO:0000313" key="9">
    <source>
        <dbReference type="EMBL" id="KRO23524.1"/>
    </source>
</evidence>
<feature type="transmembrane region" description="Helical" evidence="7">
    <location>
        <begin position="141"/>
        <end position="160"/>
    </location>
</feature>
<feature type="transmembrane region" description="Helical" evidence="7">
    <location>
        <begin position="53"/>
        <end position="75"/>
    </location>
</feature>
<dbReference type="Pfam" id="PF09335">
    <property type="entry name" value="VTT_dom"/>
    <property type="match status" value="1"/>
</dbReference>
<evidence type="ECO:0000256" key="6">
    <source>
        <dbReference type="ARBA" id="ARBA00023136"/>
    </source>
</evidence>
<comment type="similarity">
    <text evidence="2 7">Belongs to the DedA family.</text>
</comment>
<evidence type="ECO:0000256" key="1">
    <source>
        <dbReference type="ARBA" id="ARBA00004651"/>
    </source>
</evidence>
<evidence type="ECO:0000313" key="10">
    <source>
        <dbReference type="Proteomes" id="UP000051249"/>
    </source>
</evidence>
<comment type="caution">
    <text evidence="9">The sequence shown here is derived from an EMBL/GenBank/DDBJ whole genome shotgun (WGS) entry which is preliminary data.</text>
</comment>
<feature type="transmembrane region" description="Helical" evidence="7">
    <location>
        <begin position="12"/>
        <end position="33"/>
    </location>
</feature>
<keyword evidence="4 7" id="KW-0812">Transmembrane</keyword>
<evidence type="ECO:0000256" key="4">
    <source>
        <dbReference type="ARBA" id="ARBA00022692"/>
    </source>
</evidence>
<dbReference type="PATRIC" id="fig|480391.4.peg.936"/>
<evidence type="ECO:0000256" key="5">
    <source>
        <dbReference type="ARBA" id="ARBA00022989"/>
    </source>
</evidence>
<feature type="transmembrane region" description="Helical" evidence="7">
    <location>
        <begin position="166"/>
        <end position="188"/>
    </location>
</feature>
<dbReference type="PANTHER" id="PTHR30353">
    <property type="entry name" value="INNER MEMBRANE PROTEIN DEDA-RELATED"/>
    <property type="match status" value="1"/>
</dbReference>
<accession>A0A0R2NCH1</accession>
<keyword evidence="6 7" id="KW-0472">Membrane</keyword>
<dbReference type="GO" id="GO:0005886">
    <property type="term" value="C:plasma membrane"/>
    <property type="evidence" value="ECO:0007669"/>
    <property type="project" value="UniProtKB-SubCell"/>
</dbReference>
<feature type="transmembrane region" description="Helical" evidence="7">
    <location>
        <begin position="112"/>
        <end position="129"/>
    </location>
</feature>
<dbReference type="Proteomes" id="UP000051249">
    <property type="component" value="Unassembled WGS sequence"/>
</dbReference>
<dbReference type="AlphaFoldDB" id="A0A0R2NCH1"/>
<name>A0A0R2NCH1_9LACO</name>
<keyword evidence="3 7" id="KW-1003">Cell membrane</keyword>
<proteinExistence type="inferred from homology"/>
<gene>
    <name evidence="9" type="ORF">IV88_GL000921</name>
</gene>
<dbReference type="PANTHER" id="PTHR30353:SF0">
    <property type="entry name" value="TRANSMEMBRANE PROTEIN"/>
    <property type="match status" value="1"/>
</dbReference>
<dbReference type="EMBL" id="JQCQ01000029">
    <property type="protein sequence ID" value="KRO23524.1"/>
    <property type="molecule type" value="Genomic_DNA"/>
</dbReference>
<feature type="domain" description="VTT" evidence="8">
    <location>
        <begin position="43"/>
        <end position="158"/>
    </location>
</feature>
<evidence type="ECO:0000259" key="8">
    <source>
        <dbReference type="Pfam" id="PF09335"/>
    </source>
</evidence>
<dbReference type="InterPro" id="IPR032818">
    <property type="entry name" value="DedA-like"/>
</dbReference>
<evidence type="ECO:0000256" key="2">
    <source>
        <dbReference type="ARBA" id="ARBA00010792"/>
    </source>
</evidence>
<keyword evidence="10" id="KW-1185">Reference proteome</keyword>
<organism evidence="9 10">
    <name type="scientific">Pediococcus argentinicus</name>
    <dbReference type="NCBI Taxonomy" id="480391"/>
    <lineage>
        <taxon>Bacteria</taxon>
        <taxon>Bacillati</taxon>
        <taxon>Bacillota</taxon>
        <taxon>Bacilli</taxon>
        <taxon>Lactobacillales</taxon>
        <taxon>Lactobacillaceae</taxon>
        <taxon>Pediococcus</taxon>
    </lineage>
</organism>
<keyword evidence="5 7" id="KW-1133">Transmembrane helix</keyword>
<evidence type="ECO:0000256" key="3">
    <source>
        <dbReference type="ARBA" id="ARBA00022475"/>
    </source>
</evidence>